<dbReference type="EMBL" id="JZWS01000027">
    <property type="protein sequence ID" value="KJR79019.1"/>
    <property type="molecule type" value="Genomic_DNA"/>
</dbReference>
<proteinExistence type="predicted"/>
<feature type="domain" description="MobA-like NTP transferase" evidence="2">
    <location>
        <begin position="3"/>
        <end position="128"/>
    </location>
</feature>
<evidence type="ECO:0000259" key="2">
    <source>
        <dbReference type="Pfam" id="PF12804"/>
    </source>
</evidence>
<evidence type="ECO:0000313" key="3">
    <source>
        <dbReference type="EMBL" id="KJR79019.1"/>
    </source>
</evidence>
<dbReference type="GO" id="GO:0016779">
    <property type="term" value="F:nucleotidyltransferase activity"/>
    <property type="evidence" value="ECO:0007669"/>
    <property type="project" value="UniProtKB-ARBA"/>
</dbReference>
<dbReference type="AlphaFoldDB" id="A0A0F2LQC8"/>
<organism evidence="3">
    <name type="scientific">Candidatus Aramenus sulfurataquae</name>
    <dbReference type="NCBI Taxonomy" id="1326980"/>
    <lineage>
        <taxon>Archaea</taxon>
        <taxon>Thermoproteota</taxon>
        <taxon>Thermoprotei</taxon>
        <taxon>Sulfolobales</taxon>
        <taxon>Sulfolobaceae</taxon>
        <taxon>Candidatus Aramenus</taxon>
    </lineage>
</organism>
<dbReference type="InterPro" id="IPR029044">
    <property type="entry name" value="Nucleotide-diphossugar_trans"/>
</dbReference>
<dbReference type="EMBL" id="JZWS02000002">
    <property type="protein sequence ID" value="MCL7343567.1"/>
    <property type="molecule type" value="Genomic_DNA"/>
</dbReference>
<comment type="caution">
    <text evidence="3">The sequence shown here is derived from an EMBL/GenBank/DDBJ whole genome shotgun (WGS) entry which is preliminary data.</text>
</comment>
<dbReference type="Pfam" id="PF12804">
    <property type="entry name" value="NTP_transf_3"/>
    <property type="match status" value="1"/>
</dbReference>
<reference evidence="3" key="1">
    <citation type="submission" date="2015-03" db="EMBL/GenBank/DDBJ databases">
        <title>Metagenome Sequencing of an Archaeal-Dominated Microbial Community from a Hot Spring at the Los Azufres Geothermal Field, Mexico.</title>
        <authorList>
            <person name="Servin-Garciduenas L.E."/>
            <person name="Martinez-Romero E."/>
        </authorList>
    </citation>
    <scope>NUCLEOTIDE SEQUENCE [LARGE SCALE GENOMIC DNA]</scope>
    <source>
        <strain evidence="3">AZ1-454</strain>
    </source>
</reference>
<sequence>MKAIIMAGGKGTRLSPEKPLLEVCGTPMILRVYSFARSLTDEVYVATIKGHVVDEKLGRLLKVVYTDGRGYEEDVVQAVRTVGFPALVLPSDTPFLSWDDVKPLFECKSSICTLLSRGRFVGVSLWRSDNLRDYSSVEVEKEVINVNTPDDLAKANILCKERIL</sequence>
<gene>
    <name evidence="4" type="ORF">TQ35_003220</name>
    <name evidence="3" type="ORF">TQ35_04120</name>
</gene>
<keyword evidence="1 4" id="KW-0808">Transferase</keyword>
<protein>
    <submittedName>
        <fullName evidence="3">Cobalamin biosynthesis protein CobY</fullName>
    </submittedName>
    <submittedName>
        <fullName evidence="4">NTP transferase domain-containing protein</fullName>
    </submittedName>
</protein>
<evidence type="ECO:0000313" key="4">
    <source>
        <dbReference type="EMBL" id="MCL7343567.1"/>
    </source>
</evidence>
<reference evidence="4" key="2">
    <citation type="submission" date="2022-05" db="EMBL/GenBank/DDBJ databases">
        <title>Metagenome Sequencing of an Archaeal-Dominated Microbial Community from a Hot Spring at the Los Azufres Geothermal Field, Mexico.</title>
        <authorList>
            <person name="Marin-Paredes R."/>
            <person name="Martinez-Romero E."/>
            <person name="Servin-Garciduenas L.E."/>
        </authorList>
    </citation>
    <scope>NUCLEOTIDE SEQUENCE</scope>
    <source>
        <strain evidence="4">AZ1-454</strain>
    </source>
</reference>
<dbReference type="PANTHER" id="PTHR19136">
    <property type="entry name" value="MOLYBDENUM COFACTOR GUANYLYLTRANSFERASE"/>
    <property type="match status" value="1"/>
</dbReference>
<dbReference type="InterPro" id="IPR025877">
    <property type="entry name" value="MobA-like_NTP_Trfase"/>
</dbReference>
<name>A0A0F2LQC8_9CREN</name>
<evidence type="ECO:0000256" key="1">
    <source>
        <dbReference type="ARBA" id="ARBA00022679"/>
    </source>
</evidence>
<dbReference type="SUPFAM" id="SSF53448">
    <property type="entry name" value="Nucleotide-diphospho-sugar transferases"/>
    <property type="match status" value="1"/>
</dbReference>
<accession>A0A0F2LQC8</accession>
<dbReference type="Gene3D" id="3.90.550.10">
    <property type="entry name" value="Spore Coat Polysaccharide Biosynthesis Protein SpsA, Chain A"/>
    <property type="match status" value="1"/>
</dbReference>
<dbReference type="PANTHER" id="PTHR19136:SF86">
    <property type="entry name" value="ADENOSYLCOBINAMIDE-PHOSPHATE GUANYLYLTRANSFERASE"/>
    <property type="match status" value="1"/>
</dbReference>